<keyword evidence="5" id="KW-0132">Cell division</keyword>
<evidence type="ECO:0000256" key="5">
    <source>
        <dbReference type="ARBA" id="ARBA00022618"/>
    </source>
</evidence>
<dbReference type="GO" id="GO:0051301">
    <property type="term" value="P:cell division"/>
    <property type="evidence" value="ECO:0007669"/>
    <property type="project" value="UniProtKB-KW"/>
</dbReference>
<sequence>MGLTPADVHNVAFKKPSIGKRGYDEDEVDAFLDLVETEMTRLIEANADGSGSAAPAAPAASAPTATSSPAASSSDEAGQPTHTQAARLLGLAQETADRLTSEARTESETLLTDARAKAEALVADAQEKADALAAKSAADADATVADSQARADALDTESKATYAAVTGQLEAEKATLQTTIADLRSYEREYRTRLKAWIGEQLEQLDEVGAAPVTNVRTSDSGADTDEAGSLVDQDGHSDSADAVVDADRGATGDTDEAGSLVDADGSSDSAAAVEAAAEPVTVTKTFGRRR</sequence>
<evidence type="ECO:0000256" key="7">
    <source>
        <dbReference type="ARBA" id="ARBA00023306"/>
    </source>
</evidence>
<proteinExistence type="inferred from homology"/>
<feature type="region of interest" description="Disordered" evidence="9">
    <location>
        <begin position="215"/>
        <end position="291"/>
    </location>
</feature>
<evidence type="ECO:0000256" key="2">
    <source>
        <dbReference type="ARBA" id="ARBA00009008"/>
    </source>
</evidence>
<feature type="region of interest" description="Disordered" evidence="9">
    <location>
        <begin position="46"/>
        <end position="81"/>
    </location>
</feature>
<dbReference type="InterPro" id="IPR007793">
    <property type="entry name" value="DivIVA_fam"/>
</dbReference>
<feature type="compositionally biased region" description="Low complexity" evidence="9">
    <location>
        <begin position="258"/>
        <end position="279"/>
    </location>
</feature>
<evidence type="ECO:0000256" key="8">
    <source>
        <dbReference type="ARBA" id="ARBA00031737"/>
    </source>
</evidence>
<dbReference type="GO" id="GO:0005737">
    <property type="term" value="C:cytoplasm"/>
    <property type="evidence" value="ECO:0007669"/>
    <property type="project" value="UniProtKB-SubCell"/>
</dbReference>
<comment type="caution">
    <text evidence="10">The sequence shown here is derived from an EMBL/GenBank/DDBJ whole genome shotgun (WGS) entry which is preliminary data.</text>
</comment>
<evidence type="ECO:0000256" key="1">
    <source>
        <dbReference type="ARBA" id="ARBA00004496"/>
    </source>
</evidence>
<comment type="similarity">
    <text evidence="2">Belongs to the DivIVA family.</text>
</comment>
<dbReference type="RefSeq" id="WP_205257609.1">
    <property type="nucleotide sequence ID" value="NZ_BAAAPV010000003.1"/>
</dbReference>
<dbReference type="PANTHER" id="PTHR35794:SF2">
    <property type="entry name" value="CELL DIVISION PROTEIN DIVIVA"/>
    <property type="match status" value="1"/>
</dbReference>
<dbReference type="Proteomes" id="UP000663801">
    <property type="component" value="Unassembled WGS sequence"/>
</dbReference>
<keyword evidence="7" id="KW-0131">Cell cycle</keyword>
<dbReference type="InterPro" id="IPR019933">
    <property type="entry name" value="DivIVA_domain"/>
</dbReference>
<dbReference type="Pfam" id="PF05103">
    <property type="entry name" value="DivIVA"/>
    <property type="match status" value="1"/>
</dbReference>
<dbReference type="EMBL" id="JAERWL010000010">
    <property type="protein sequence ID" value="MBM9477517.1"/>
    <property type="molecule type" value="Genomic_DNA"/>
</dbReference>
<evidence type="ECO:0000313" key="10">
    <source>
        <dbReference type="EMBL" id="MBM9477517.1"/>
    </source>
</evidence>
<keyword evidence="4" id="KW-0963">Cytoplasm</keyword>
<feature type="compositionally biased region" description="Low complexity" evidence="9">
    <location>
        <begin position="47"/>
        <end position="75"/>
    </location>
</feature>
<evidence type="ECO:0000313" key="11">
    <source>
        <dbReference type="Proteomes" id="UP000663801"/>
    </source>
</evidence>
<keyword evidence="11" id="KW-1185">Reference proteome</keyword>
<comment type="subcellular location">
    <subcellularLocation>
        <location evidence="1">Cytoplasm</location>
    </subcellularLocation>
</comment>
<dbReference type="NCBIfam" id="TIGR03544">
    <property type="entry name" value="DivI1A_domain"/>
    <property type="match status" value="1"/>
</dbReference>
<evidence type="ECO:0000256" key="3">
    <source>
        <dbReference type="ARBA" id="ARBA00018787"/>
    </source>
</evidence>
<reference evidence="10" key="1">
    <citation type="submission" date="2021-01" db="EMBL/GenBank/DDBJ databases">
        <title>KCTC 19127 draft genome.</title>
        <authorList>
            <person name="An D."/>
        </authorList>
    </citation>
    <scope>NUCLEOTIDE SEQUENCE</scope>
    <source>
        <strain evidence="10">KCTC 19127</strain>
    </source>
</reference>
<protein>
    <recommendedName>
        <fullName evidence="3">Cell wall synthesis protein Wag31</fullName>
    </recommendedName>
    <alternativeName>
        <fullName evidence="8">Antigen 84</fullName>
    </alternativeName>
</protein>
<gene>
    <name evidence="10" type="ORF">JL107_13790</name>
</gene>
<keyword evidence="6" id="KW-0175">Coiled coil</keyword>
<evidence type="ECO:0000256" key="4">
    <source>
        <dbReference type="ARBA" id="ARBA00022490"/>
    </source>
</evidence>
<accession>A0A938YK92</accession>
<name>A0A938YK92_9ACTN</name>
<dbReference type="PANTHER" id="PTHR35794">
    <property type="entry name" value="CELL DIVISION PROTEIN DIVIVA"/>
    <property type="match status" value="1"/>
</dbReference>
<feature type="compositionally biased region" description="Basic and acidic residues" evidence="9">
    <location>
        <begin position="234"/>
        <end position="251"/>
    </location>
</feature>
<dbReference type="Gene3D" id="6.10.250.660">
    <property type="match status" value="1"/>
</dbReference>
<evidence type="ECO:0000256" key="6">
    <source>
        <dbReference type="ARBA" id="ARBA00023054"/>
    </source>
</evidence>
<evidence type="ECO:0000256" key="9">
    <source>
        <dbReference type="SAM" id="MobiDB-lite"/>
    </source>
</evidence>
<organism evidence="10 11">
    <name type="scientific">Nakamurella flavida</name>
    <dbReference type="NCBI Taxonomy" id="363630"/>
    <lineage>
        <taxon>Bacteria</taxon>
        <taxon>Bacillati</taxon>
        <taxon>Actinomycetota</taxon>
        <taxon>Actinomycetes</taxon>
        <taxon>Nakamurellales</taxon>
        <taxon>Nakamurellaceae</taxon>
        <taxon>Nakamurella</taxon>
    </lineage>
</organism>
<dbReference type="AlphaFoldDB" id="A0A938YK92"/>